<comment type="function">
    <text evidence="7">Binds directly to 16S ribosomal RNA.</text>
</comment>
<dbReference type="NCBIfam" id="TIGR00029">
    <property type="entry name" value="S20"/>
    <property type="match status" value="1"/>
</dbReference>
<evidence type="ECO:0000256" key="2">
    <source>
        <dbReference type="ARBA" id="ARBA00022730"/>
    </source>
</evidence>
<sequence>MPRTTSAKKALRQSDTRRTRNVRRKRSLRDAIKKLEKALAAKNKIEAEKLYRTAQKAIDKSAKNGILKKNTASRMKSRLSSALKKLG</sequence>
<dbReference type="InterPro" id="IPR002583">
    <property type="entry name" value="Ribosomal_bS20"/>
</dbReference>
<accession>A0A1F5XF53</accession>
<evidence type="ECO:0000256" key="8">
    <source>
        <dbReference type="SAM" id="MobiDB-lite"/>
    </source>
</evidence>
<proteinExistence type="inferred from homology"/>
<dbReference type="GO" id="GO:0070181">
    <property type="term" value="F:small ribosomal subunit rRNA binding"/>
    <property type="evidence" value="ECO:0007669"/>
    <property type="project" value="TreeGrafter"/>
</dbReference>
<comment type="caution">
    <text evidence="9">The sequence shown here is derived from an EMBL/GenBank/DDBJ whole genome shotgun (WGS) entry which is preliminary data.</text>
</comment>
<dbReference type="EMBL" id="MFIF01000017">
    <property type="protein sequence ID" value="OGF86564.1"/>
    <property type="molecule type" value="Genomic_DNA"/>
</dbReference>
<dbReference type="Proteomes" id="UP000177346">
    <property type="component" value="Unassembled WGS sequence"/>
</dbReference>
<gene>
    <name evidence="7" type="primary">rpsT</name>
    <name evidence="9" type="ORF">A3B19_00520</name>
</gene>
<organism evidence="9 10">
    <name type="scientific">Candidatus Giovannonibacteria bacterium RIFCSPLOWO2_01_FULL_46_32</name>
    <dbReference type="NCBI Taxonomy" id="1798353"/>
    <lineage>
        <taxon>Bacteria</taxon>
        <taxon>Candidatus Giovannoniibacteriota</taxon>
    </lineage>
</organism>
<dbReference type="Gene3D" id="1.20.58.110">
    <property type="entry name" value="Ribosomal protein S20"/>
    <property type="match status" value="1"/>
</dbReference>
<keyword evidence="5 7" id="KW-0687">Ribonucleoprotein</keyword>
<evidence type="ECO:0000256" key="6">
    <source>
        <dbReference type="ARBA" id="ARBA00035136"/>
    </source>
</evidence>
<protein>
    <recommendedName>
        <fullName evidence="6 7">Small ribosomal subunit protein bS20</fullName>
    </recommendedName>
</protein>
<dbReference type="Pfam" id="PF01649">
    <property type="entry name" value="Ribosomal_S20p"/>
    <property type="match status" value="1"/>
</dbReference>
<dbReference type="GO" id="GO:0006412">
    <property type="term" value="P:translation"/>
    <property type="evidence" value="ECO:0007669"/>
    <property type="project" value="UniProtKB-UniRule"/>
</dbReference>
<dbReference type="HAMAP" id="MF_00500">
    <property type="entry name" value="Ribosomal_bS20"/>
    <property type="match status" value="1"/>
</dbReference>
<evidence type="ECO:0000256" key="7">
    <source>
        <dbReference type="HAMAP-Rule" id="MF_00500"/>
    </source>
</evidence>
<evidence type="ECO:0000313" key="10">
    <source>
        <dbReference type="Proteomes" id="UP000177346"/>
    </source>
</evidence>
<dbReference type="PANTHER" id="PTHR33398:SF1">
    <property type="entry name" value="SMALL RIBOSOMAL SUBUNIT PROTEIN BS20C"/>
    <property type="match status" value="1"/>
</dbReference>
<evidence type="ECO:0000256" key="5">
    <source>
        <dbReference type="ARBA" id="ARBA00023274"/>
    </source>
</evidence>
<dbReference type="SUPFAM" id="SSF46992">
    <property type="entry name" value="Ribosomal protein S20"/>
    <property type="match status" value="1"/>
</dbReference>
<dbReference type="GO" id="GO:0005829">
    <property type="term" value="C:cytosol"/>
    <property type="evidence" value="ECO:0007669"/>
    <property type="project" value="TreeGrafter"/>
</dbReference>
<evidence type="ECO:0000256" key="1">
    <source>
        <dbReference type="ARBA" id="ARBA00007634"/>
    </source>
</evidence>
<evidence type="ECO:0000256" key="4">
    <source>
        <dbReference type="ARBA" id="ARBA00022980"/>
    </source>
</evidence>
<keyword evidence="3 7" id="KW-0694">RNA-binding</keyword>
<dbReference type="InterPro" id="IPR036510">
    <property type="entry name" value="Ribosomal_bS20_sf"/>
</dbReference>
<reference evidence="9 10" key="1">
    <citation type="journal article" date="2016" name="Nat. Commun.">
        <title>Thousands of microbial genomes shed light on interconnected biogeochemical processes in an aquifer system.</title>
        <authorList>
            <person name="Anantharaman K."/>
            <person name="Brown C.T."/>
            <person name="Hug L.A."/>
            <person name="Sharon I."/>
            <person name="Castelle C.J."/>
            <person name="Probst A.J."/>
            <person name="Thomas B.C."/>
            <person name="Singh A."/>
            <person name="Wilkins M.J."/>
            <person name="Karaoz U."/>
            <person name="Brodie E.L."/>
            <person name="Williams K.H."/>
            <person name="Hubbard S.S."/>
            <person name="Banfield J.F."/>
        </authorList>
    </citation>
    <scope>NUCLEOTIDE SEQUENCE [LARGE SCALE GENOMIC DNA]</scope>
</reference>
<dbReference type="GO" id="GO:0003735">
    <property type="term" value="F:structural constituent of ribosome"/>
    <property type="evidence" value="ECO:0007669"/>
    <property type="project" value="InterPro"/>
</dbReference>
<evidence type="ECO:0000313" key="9">
    <source>
        <dbReference type="EMBL" id="OGF86564.1"/>
    </source>
</evidence>
<dbReference type="AlphaFoldDB" id="A0A1F5XF53"/>
<dbReference type="GO" id="GO:0015935">
    <property type="term" value="C:small ribosomal subunit"/>
    <property type="evidence" value="ECO:0007669"/>
    <property type="project" value="TreeGrafter"/>
</dbReference>
<dbReference type="PANTHER" id="PTHR33398">
    <property type="entry name" value="30S RIBOSOMAL PROTEIN S20"/>
    <property type="match status" value="1"/>
</dbReference>
<comment type="similarity">
    <text evidence="1 7">Belongs to the bacterial ribosomal protein bS20 family.</text>
</comment>
<name>A0A1F5XF53_9BACT</name>
<keyword evidence="4 7" id="KW-0689">Ribosomal protein</keyword>
<evidence type="ECO:0000256" key="3">
    <source>
        <dbReference type="ARBA" id="ARBA00022884"/>
    </source>
</evidence>
<keyword evidence="2 7" id="KW-0699">rRNA-binding</keyword>
<feature type="region of interest" description="Disordered" evidence="8">
    <location>
        <begin position="1"/>
        <end position="29"/>
    </location>
</feature>